<dbReference type="Pfam" id="PF03446">
    <property type="entry name" value="NAD_binding_2"/>
    <property type="match status" value="1"/>
</dbReference>
<dbReference type="InterPro" id="IPR006115">
    <property type="entry name" value="6PGDH_NADP-bd"/>
</dbReference>
<dbReference type="PANTHER" id="PTHR43060:SF15">
    <property type="entry name" value="3-HYDROXYISOBUTYRATE DEHYDROGENASE-LIKE 1, MITOCHONDRIAL-RELATED"/>
    <property type="match status" value="1"/>
</dbReference>
<keyword evidence="7" id="KW-1185">Reference proteome</keyword>
<organism evidence="6 7">
    <name type="scientific">Paenibacillus auburnensis</name>
    <dbReference type="NCBI Taxonomy" id="2905649"/>
    <lineage>
        <taxon>Bacteria</taxon>
        <taxon>Bacillati</taxon>
        <taxon>Bacillota</taxon>
        <taxon>Bacilli</taxon>
        <taxon>Bacillales</taxon>
        <taxon>Paenibacillaceae</taxon>
        <taxon>Paenibacillus</taxon>
    </lineage>
</organism>
<gene>
    <name evidence="6" type="primary">garR</name>
    <name evidence="6" type="ORF">PAECIP111892_04410</name>
</gene>
<dbReference type="GO" id="GO:0008679">
    <property type="term" value="F:2-hydroxy-3-oxopropionate reductase activity"/>
    <property type="evidence" value="ECO:0007669"/>
    <property type="project" value="UniProtKB-EC"/>
</dbReference>
<keyword evidence="2 6" id="KW-0560">Oxidoreductase</keyword>
<dbReference type="RefSeq" id="WP_236336267.1">
    <property type="nucleotide sequence ID" value="NZ_CAKMMG010000008.1"/>
</dbReference>
<evidence type="ECO:0000256" key="3">
    <source>
        <dbReference type="ARBA" id="ARBA00023027"/>
    </source>
</evidence>
<dbReference type="Gene3D" id="3.40.50.720">
    <property type="entry name" value="NAD(P)-binding Rossmann-like Domain"/>
    <property type="match status" value="1"/>
</dbReference>
<name>A0ABM9CMW5_9BACL</name>
<dbReference type="InterPro" id="IPR008927">
    <property type="entry name" value="6-PGluconate_DH-like_C_sf"/>
</dbReference>
<reference evidence="6" key="1">
    <citation type="submission" date="2022-01" db="EMBL/GenBank/DDBJ databases">
        <authorList>
            <person name="Criscuolo A."/>
        </authorList>
    </citation>
    <scope>NUCLEOTIDE SEQUENCE</scope>
    <source>
        <strain evidence="6">CIP111892</strain>
    </source>
</reference>
<dbReference type="InterPro" id="IPR015815">
    <property type="entry name" value="HIBADH-related"/>
</dbReference>
<dbReference type="Proteomes" id="UP000838324">
    <property type="component" value="Unassembled WGS sequence"/>
</dbReference>
<keyword evidence="3" id="KW-0520">NAD</keyword>
<proteinExistence type="inferred from homology"/>
<dbReference type="InterPro" id="IPR002204">
    <property type="entry name" value="3-OH-isobutyrate_DH-rel_CS"/>
</dbReference>
<comment type="caution">
    <text evidence="6">The sequence shown here is derived from an EMBL/GenBank/DDBJ whole genome shotgun (WGS) entry which is preliminary data.</text>
</comment>
<accession>A0ABM9CMW5</accession>
<evidence type="ECO:0000313" key="7">
    <source>
        <dbReference type="Proteomes" id="UP000838324"/>
    </source>
</evidence>
<evidence type="ECO:0000313" key="6">
    <source>
        <dbReference type="EMBL" id="CAH1217413.1"/>
    </source>
</evidence>
<evidence type="ECO:0000259" key="4">
    <source>
        <dbReference type="Pfam" id="PF03446"/>
    </source>
</evidence>
<dbReference type="EC" id="1.1.1.60" evidence="6"/>
<dbReference type="Gene3D" id="1.10.1040.10">
    <property type="entry name" value="N-(1-d-carboxylethyl)-l-norvaline Dehydrogenase, domain 2"/>
    <property type="match status" value="1"/>
</dbReference>
<dbReference type="Pfam" id="PF14833">
    <property type="entry name" value="NAD_binding_11"/>
    <property type="match status" value="1"/>
</dbReference>
<dbReference type="InterPro" id="IPR036291">
    <property type="entry name" value="NAD(P)-bd_dom_sf"/>
</dbReference>
<dbReference type="PIRSF" id="PIRSF000103">
    <property type="entry name" value="HIBADH"/>
    <property type="match status" value="1"/>
</dbReference>
<evidence type="ECO:0000256" key="2">
    <source>
        <dbReference type="ARBA" id="ARBA00023002"/>
    </source>
</evidence>
<evidence type="ECO:0000256" key="1">
    <source>
        <dbReference type="ARBA" id="ARBA00009080"/>
    </source>
</evidence>
<protein>
    <submittedName>
        <fullName evidence="6">2-hydroxy-3-oxopropionate reductase</fullName>
        <ecNumber evidence="6">1.1.1.60</ecNumber>
    </submittedName>
</protein>
<sequence>MKQIGFIGLGTMGAPMASNLLKSGFQVTVYNRTAAKCKPLEEEGAQAAATPQAAAQGKDVIITMISNDDSIREVFYSEDGILAALKPGAVVIDSSTISPGLVKEIAAAVEERGGSFLDAPVTGSKPAAIEGTLVFMVGGKAEVIEAHRDIFDTMGRLLLHMGDNGSGAVAKLAHNTMVGIHNVALAEGFSIAVKNGVPADKFLELVQNGSAGSKQAELKGRKIIDNDFSNQFSLALMLKDLKLASSLSDATGVPTPMLGVAKSMFQAGFNHGYGDEDLSAVIKSYEEWIGRKIGANATTRE</sequence>
<dbReference type="InterPro" id="IPR029154">
    <property type="entry name" value="HIBADH-like_NADP-bd"/>
</dbReference>
<dbReference type="EMBL" id="CAKMMG010000008">
    <property type="protein sequence ID" value="CAH1217413.1"/>
    <property type="molecule type" value="Genomic_DNA"/>
</dbReference>
<dbReference type="SUPFAM" id="SSF51735">
    <property type="entry name" value="NAD(P)-binding Rossmann-fold domains"/>
    <property type="match status" value="1"/>
</dbReference>
<evidence type="ECO:0000259" key="5">
    <source>
        <dbReference type="Pfam" id="PF14833"/>
    </source>
</evidence>
<dbReference type="InterPro" id="IPR013328">
    <property type="entry name" value="6PGD_dom2"/>
</dbReference>
<dbReference type="PANTHER" id="PTHR43060">
    <property type="entry name" value="3-HYDROXYISOBUTYRATE DEHYDROGENASE-LIKE 1, MITOCHONDRIAL-RELATED"/>
    <property type="match status" value="1"/>
</dbReference>
<feature type="domain" description="3-hydroxyisobutyrate dehydrogenase-like NAD-binding" evidence="5">
    <location>
        <begin position="165"/>
        <end position="284"/>
    </location>
</feature>
<comment type="similarity">
    <text evidence="1">Belongs to the HIBADH-related family.</text>
</comment>
<dbReference type="PROSITE" id="PS00895">
    <property type="entry name" value="3_HYDROXYISOBUT_DH"/>
    <property type="match status" value="1"/>
</dbReference>
<dbReference type="SUPFAM" id="SSF48179">
    <property type="entry name" value="6-phosphogluconate dehydrogenase C-terminal domain-like"/>
    <property type="match status" value="1"/>
</dbReference>
<feature type="domain" description="6-phosphogluconate dehydrogenase NADP-binding" evidence="4">
    <location>
        <begin position="3"/>
        <end position="162"/>
    </location>
</feature>